<dbReference type="Proteomes" id="UP001595880">
    <property type="component" value="Unassembled WGS sequence"/>
</dbReference>
<evidence type="ECO:0000313" key="1">
    <source>
        <dbReference type="EMBL" id="MFC4387821.1"/>
    </source>
</evidence>
<proteinExistence type="predicted"/>
<organism evidence="1 2">
    <name type="scientific">Gracilibacillus marinus</name>
    <dbReference type="NCBI Taxonomy" id="630535"/>
    <lineage>
        <taxon>Bacteria</taxon>
        <taxon>Bacillati</taxon>
        <taxon>Bacillota</taxon>
        <taxon>Bacilli</taxon>
        <taxon>Bacillales</taxon>
        <taxon>Bacillaceae</taxon>
        <taxon>Gracilibacillus</taxon>
    </lineage>
</organism>
<dbReference type="RefSeq" id="WP_390198373.1">
    <property type="nucleotide sequence ID" value="NZ_JBHSDV010000002.1"/>
</dbReference>
<keyword evidence="2" id="KW-1185">Reference proteome</keyword>
<protein>
    <submittedName>
        <fullName evidence="1">Uncharacterized protein</fullName>
    </submittedName>
</protein>
<sequence length="286" mass="33352">MNLNSFKVKPEDLTGVNQFNVSTNGQFIIQRKIFSDIYPDFPDLKTFKLYIYLCKSYEWKYQRVKKAKAQMQLDLKLSRNELNKALDWLEVNYFIARTNSHKQQMYQTELLTAPDYDPFTNTYISCNSIPFYTSNLKQRNQGFIMVPADAVTNRMLENTSTADRTWTYTKLKVYLLLYANCWLSYFGGVNPESIHVEIDSIHVDPSFYYNVKKSEVQVVNTIKLLLTMGLFKVVKVCFVKGEYIGDSLLVSTRKGIKECYVLRPYHLSAKKVNNKELDSKRGSMIL</sequence>
<reference evidence="2" key="1">
    <citation type="journal article" date="2019" name="Int. J. Syst. Evol. Microbiol.">
        <title>The Global Catalogue of Microorganisms (GCM) 10K type strain sequencing project: providing services to taxonomists for standard genome sequencing and annotation.</title>
        <authorList>
            <consortium name="The Broad Institute Genomics Platform"/>
            <consortium name="The Broad Institute Genome Sequencing Center for Infectious Disease"/>
            <person name="Wu L."/>
            <person name="Ma J."/>
        </authorList>
    </citation>
    <scope>NUCLEOTIDE SEQUENCE [LARGE SCALE GENOMIC DNA]</scope>
    <source>
        <strain evidence="2">KACC 14058</strain>
    </source>
</reference>
<evidence type="ECO:0000313" key="2">
    <source>
        <dbReference type="Proteomes" id="UP001595880"/>
    </source>
</evidence>
<comment type="caution">
    <text evidence="1">The sequence shown here is derived from an EMBL/GenBank/DDBJ whole genome shotgun (WGS) entry which is preliminary data.</text>
</comment>
<dbReference type="EMBL" id="JBHSDV010000002">
    <property type="protein sequence ID" value="MFC4387821.1"/>
    <property type="molecule type" value="Genomic_DNA"/>
</dbReference>
<name>A0ABV8VXM7_9BACI</name>
<accession>A0ABV8VXM7</accession>
<gene>
    <name evidence="1" type="ORF">ACFOZ1_08345</name>
</gene>